<dbReference type="EMBL" id="LNZH02000141">
    <property type="protein sequence ID" value="OCB90097.1"/>
    <property type="molecule type" value="Genomic_DNA"/>
</dbReference>
<dbReference type="AlphaFoldDB" id="A0A9Q5I2N3"/>
<dbReference type="GO" id="GO:0051087">
    <property type="term" value="F:protein-folding chaperone binding"/>
    <property type="evidence" value="ECO:0007669"/>
    <property type="project" value="InterPro"/>
</dbReference>
<feature type="domain" description="SGS" evidence="2">
    <location>
        <begin position="132"/>
        <end position="229"/>
    </location>
</feature>
<evidence type="ECO:0000313" key="5">
    <source>
        <dbReference type="Proteomes" id="UP000757232"/>
    </source>
</evidence>
<dbReference type="CDD" id="cd06466">
    <property type="entry name" value="p23_CS_SGT1_like"/>
    <property type="match status" value="1"/>
</dbReference>
<dbReference type="Gene3D" id="2.60.40.790">
    <property type="match status" value="1"/>
</dbReference>
<dbReference type="Pfam" id="PF04969">
    <property type="entry name" value="CS"/>
    <property type="match status" value="1"/>
</dbReference>
<comment type="caution">
    <text evidence="4">The sequence shown here is derived from an EMBL/GenBank/DDBJ whole genome shotgun (WGS) entry which is preliminary data.</text>
</comment>
<dbReference type="InterPro" id="IPR007052">
    <property type="entry name" value="CS_dom"/>
</dbReference>
<accession>A0A9Q5I2N3</accession>
<sequence length="229" mass="25212">MANVDNPIVVSNDQSAAPAAPEQQVIEPRHSFYETDSTLTLEIFDKGANPEEVSINLEPRAFAYQNGQTRKLVLKPLKGEIDPDASSFTIGKVKVEVKFTKRAFGRWAALVSDTPDVLASTAHPTPVTPPQEAPARPRQRKNWDNIASTILSSDKEKSLNEDPNIGGDSTVNSFFQQLYGNADEDTRKAMMKSYIESNGTTLSTNWDEVKKGKVEGKAPEGSVMKKWDS</sequence>
<keyword evidence="5" id="KW-1185">Reference proteome</keyword>
<reference evidence="4" key="1">
    <citation type="submission" date="2016-06" db="EMBL/GenBank/DDBJ databases">
        <title>Draft Genome sequence of the fungus Inonotus baumii.</title>
        <authorList>
            <person name="Zhu H."/>
            <person name="Lin W."/>
        </authorList>
    </citation>
    <scope>NUCLEOTIDE SEQUENCE</scope>
    <source>
        <strain evidence="4">821</strain>
    </source>
</reference>
<protein>
    <submittedName>
        <fullName evidence="4">SGS-domain-containing protein</fullName>
    </submittedName>
</protein>
<dbReference type="InterPro" id="IPR044563">
    <property type="entry name" value="Sgt1-like"/>
</dbReference>
<dbReference type="OrthoDB" id="1898560at2759"/>
<dbReference type="PANTHER" id="PTHR45862">
    <property type="entry name" value="PROTEIN SGT1 HOMOLOG"/>
    <property type="match status" value="1"/>
</dbReference>
<gene>
    <name evidence="4" type="ORF">A7U60_g2655</name>
</gene>
<dbReference type="PROSITE" id="PS51048">
    <property type="entry name" value="SGS"/>
    <property type="match status" value="1"/>
</dbReference>
<organism evidence="4 5">
    <name type="scientific">Sanghuangporus baumii</name>
    <name type="common">Phellinus baumii</name>
    <dbReference type="NCBI Taxonomy" id="108892"/>
    <lineage>
        <taxon>Eukaryota</taxon>
        <taxon>Fungi</taxon>
        <taxon>Dikarya</taxon>
        <taxon>Basidiomycota</taxon>
        <taxon>Agaricomycotina</taxon>
        <taxon>Agaricomycetes</taxon>
        <taxon>Hymenochaetales</taxon>
        <taxon>Hymenochaetaceae</taxon>
        <taxon>Sanghuangporus</taxon>
    </lineage>
</organism>
<dbReference type="Proteomes" id="UP000757232">
    <property type="component" value="Unassembled WGS sequence"/>
</dbReference>
<proteinExistence type="predicted"/>
<evidence type="ECO:0000313" key="4">
    <source>
        <dbReference type="EMBL" id="OCB90097.1"/>
    </source>
</evidence>
<dbReference type="InterPro" id="IPR008978">
    <property type="entry name" value="HSP20-like_chaperone"/>
</dbReference>
<evidence type="ECO:0000256" key="1">
    <source>
        <dbReference type="SAM" id="MobiDB-lite"/>
    </source>
</evidence>
<dbReference type="InterPro" id="IPR007699">
    <property type="entry name" value="SGS_dom"/>
</dbReference>
<name>A0A9Q5I2N3_SANBA</name>
<dbReference type="SUPFAM" id="SSF49764">
    <property type="entry name" value="HSP20-like chaperones"/>
    <property type="match status" value="1"/>
</dbReference>
<feature type="region of interest" description="Disordered" evidence="1">
    <location>
        <begin position="1"/>
        <end position="23"/>
    </location>
</feature>
<dbReference type="PROSITE" id="PS51203">
    <property type="entry name" value="CS"/>
    <property type="match status" value="1"/>
</dbReference>
<feature type="domain" description="CS" evidence="3">
    <location>
        <begin position="25"/>
        <end position="111"/>
    </location>
</feature>
<feature type="region of interest" description="Disordered" evidence="1">
    <location>
        <begin position="120"/>
        <end position="142"/>
    </location>
</feature>
<evidence type="ECO:0000259" key="2">
    <source>
        <dbReference type="PROSITE" id="PS51048"/>
    </source>
</evidence>
<evidence type="ECO:0000259" key="3">
    <source>
        <dbReference type="PROSITE" id="PS51203"/>
    </source>
</evidence>
<dbReference type="Pfam" id="PF05002">
    <property type="entry name" value="SGS"/>
    <property type="match status" value="1"/>
</dbReference>